<dbReference type="InterPro" id="IPR027417">
    <property type="entry name" value="P-loop_NTPase"/>
</dbReference>
<dbReference type="GO" id="GO:0003697">
    <property type="term" value="F:single-stranded DNA binding"/>
    <property type="evidence" value="ECO:0007669"/>
    <property type="project" value="InterPro"/>
</dbReference>
<feature type="domain" description="Polyvalent protein metallopeptidase" evidence="2">
    <location>
        <begin position="330"/>
        <end position="449"/>
    </location>
</feature>
<dbReference type="RefSeq" id="WP_255845086.1">
    <property type="nucleotide sequence ID" value="NZ_CP094358.1"/>
</dbReference>
<dbReference type="Pfam" id="PF18818">
    <property type="entry name" value="MPTase-PolyVal"/>
    <property type="match status" value="1"/>
</dbReference>
<sequence length="882" mass="100805">MRSNKLFNELHGKTIDREEIIKIATIAFDEQNFEVHKRLHKLLDNHPDADIFNLTIDNPVTVKGATKKTTKKQVRKKSVAKKTLTPGLSVADPSFLAGVEYMNETEDTPGMGKTVKPEDIYQLITDRIVSKLKEEVKWEKEWGGDKEGYVIAYNFDSKKPYRGVNAFMLGSMYMYNPDFPLLRNPYYLTFKQIQKHKGKLKKNTAGFPVMYYTFLFKIQQDKPKLDFATYDKNKAIDFVKKNFNKINFLREEFKKGKTPKENLIGIFLNKSRIPILKYYYVFNGEDITGIDFDLDNFKGRGKISKINNTSNEKLQVPESIIKNYPSPKPKLKFGGERAFYSPAKDLVQMPNIEQFKYVQAYYTTFFHELIHCSGSKKRLDRLKPGAKFGSKDYAFEELIAELGASFLSAEAGILHYTFRNSVAYIKGWRKELLNQVKKDNKFIFKAASQAQKATDYILQAGPDGKPKYLKHIKEEKKEFSFSFKKPLTEKTLFEATIRGYGPEKLDNKELAKSMAYNRFANYILRNLKTLDYNGSNLLQEAGKDELYKTIKKEVDKRSIKVNIDIDLSTYKNKKMVAPSLGTAVIDTNQGSISSENGTGVIEGVAPVPVFMNENLDIDPVEEPEPVQLNEAANVENKPEVKSVKPKVNNSYVKGLKNVKKTAENIQYFSLKGDFAEFLGRIEKKPEHSVVITLDAPPGAGKTRSVFQMLDMFADSGLNSVFASLEEHPVSKLFTKKADMYINPSNEDYIHTIGDLPPTYKEFLHIIETYDVIAIDSWNKVFETYKGLDFDNSLRKALDGKIIVTIFQRTQDGKMRGGANAAFDGDIILEVVADPDYRKSYLRARKNRYQEKPLHEVGYSIFNQKLINPEKETEAMEGDLIIT</sequence>
<evidence type="ECO:0000313" key="4">
    <source>
        <dbReference type="Proteomes" id="UP000831290"/>
    </source>
</evidence>
<dbReference type="Pfam" id="PF08401">
    <property type="entry name" value="ArdcN"/>
    <property type="match status" value="1"/>
</dbReference>
<dbReference type="KEGG" id="fbm:MQE35_04630"/>
<dbReference type="Gene3D" id="3.40.50.300">
    <property type="entry name" value="P-loop containing nucleotide triphosphate hydrolases"/>
    <property type="match status" value="1"/>
</dbReference>
<dbReference type="InterPro" id="IPR013610">
    <property type="entry name" value="ArdC_N"/>
</dbReference>
<dbReference type="Proteomes" id="UP000831290">
    <property type="component" value="Chromosome"/>
</dbReference>
<feature type="domain" description="N-terminal" evidence="1">
    <location>
        <begin position="119"/>
        <end position="240"/>
    </location>
</feature>
<keyword evidence="4" id="KW-1185">Reference proteome</keyword>
<dbReference type="SUPFAM" id="SSF52540">
    <property type="entry name" value="P-loop containing nucleoside triphosphate hydrolases"/>
    <property type="match status" value="1"/>
</dbReference>
<accession>A0A9E7A2H6</accession>
<gene>
    <name evidence="3" type="ORF">MQE35_04630</name>
</gene>
<evidence type="ECO:0000259" key="1">
    <source>
        <dbReference type="Pfam" id="PF08401"/>
    </source>
</evidence>
<dbReference type="AlphaFoldDB" id="A0A9E7A2H6"/>
<name>A0A9E7A2H6_9FLAO</name>
<protein>
    <submittedName>
        <fullName evidence="3">Zincin-like metallopeptidase domain-containing protein</fullName>
    </submittedName>
</protein>
<proteinExistence type="predicted"/>
<organism evidence="3 4">
    <name type="scientific">Abyssalbus ytuae</name>
    <dbReference type="NCBI Taxonomy" id="2926907"/>
    <lineage>
        <taxon>Bacteria</taxon>
        <taxon>Pseudomonadati</taxon>
        <taxon>Bacteroidota</taxon>
        <taxon>Flavobacteriia</taxon>
        <taxon>Flavobacteriales</taxon>
        <taxon>Flavobacteriaceae</taxon>
        <taxon>Abyssalbus</taxon>
    </lineage>
</organism>
<dbReference type="InterPro" id="IPR041459">
    <property type="entry name" value="MPTase-PolyVal"/>
</dbReference>
<evidence type="ECO:0000259" key="2">
    <source>
        <dbReference type="Pfam" id="PF18818"/>
    </source>
</evidence>
<dbReference type="EMBL" id="CP094358">
    <property type="protein sequence ID" value="UOB18576.1"/>
    <property type="molecule type" value="Genomic_DNA"/>
</dbReference>
<reference evidence="3" key="1">
    <citation type="submission" date="2022-03" db="EMBL/GenBank/DDBJ databases">
        <title>Description of Abyssus ytuae gen. nov., sp. nov., a novel member of the family Flavobacteriaceae isolated from the sediment of Mariana Trench.</title>
        <authorList>
            <person name="Zhang J."/>
            <person name="Xu X."/>
        </authorList>
    </citation>
    <scope>NUCLEOTIDE SEQUENCE</scope>
    <source>
        <strain evidence="3">MT3330</strain>
    </source>
</reference>
<evidence type="ECO:0000313" key="3">
    <source>
        <dbReference type="EMBL" id="UOB18576.1"/>
    </source>
</evidence>